<dbReference type="GO" id="GO:0015833">
    <property type="term" value="P:peptide transport"/>
    <property type="evidence" value="ECO:0007669"/>
    <property type="project" value="TreeGrafter"/>
</dbReference>
<evidence type="ECO:0000256" key="2">
    <source>
        <dbReference type="ARBA" id="ARBA00005695"/>
    </source>
</evidence>
<dbReference type="GO" id="GO:0042597">
    <property type="term" value="C:periplasmic space"/>
    <property type="evidence" value="ECO:0007669"/>
    <property type="project" value="UniProtKB-ARBA"/>
</dbReference>
<dbReference type="EMBL" id="JACRTG010000018">
    <property type="protein sequence ID" value="MBC8588351.1"/>
    <property type="molecule type" value="Genomic_DNA"/>
</dbReference>
<dbReference type="InterPro" id="IPR023765">
    <property type="entry name" value="SBP_5_CS"/>
</dbReference>
<comment type="caution">
    <text evidence="8">The sequence shown here is derived from an EMBL/GenBank/DDBJ whole genome shotgun (WGS) entry which is preliminary data.</text>
</comment>
<dbReference type="Gene3D" id="3.90.76.10">
    <property type="entry name" value="Dipeptide-binding Protein, Domain 1"/>
    <property type="match status" value="1"/>
</dbReference>
<feature type="chain" id="PRO_5038350131" evidence="6">
    <location>
        <begin position="20"/>
        <end position="572"/>
    </location>
</feature>
<evidence type="ECO:0000256" key="3">
    <source>
        <dbReference type="ARBA" id="ARBA00022448"/>
    </source>
</evidence>
<dbReference type="Gene3D" id="3.10.105.10">
    <property type="entry name" value="Dipeptide-binding Protein, Domain 3"/>
    <property type="match status" value="1"/>
</dbReference>
<gene>
    <name evidence="8" type="ORF">H8707_08865</name>
</gene>
<evidence type="ECO:0000256" key="5">
    <source>
        <dbReference type="SAM" id="MobiDB-lite"/>
    </source>
</evidence>
<keyword evidence="9" id="KW-1185">Reference proteome</keyword>
<protein>
    <submittedName>
        <fullName evidence="8">ABC transporter substrate-binding protein</fullName>
    </submittedName>
</protein>
<dbReference type="PIRSF" id="PIRSF002741">
    <property type="entry name" value="MppA"/>
    <property type="match status" value="1"/>
</dbReference>
<feature type="signal peptide" evidence="6">
    <location>
        <begin position="1"/>
        <end position="19"/>
    </location>
</feature>
<dbReference type="GO" id="GO:1904680">
    <property type="term" value="F:peptide transmembrane transporter activity"/>
    <property type="evidence" value="ECO:0007669"/>
    <property type="project" value="TreeGrafter"/>
</dbReference>
<evidence type="ECO:0000256" key="4">
    <source>
        <dbReference type="ARBA" id="ARBA00022729"/>
    </source>
</evidence>
<dbReference type="Pfam" id="PF00496">
    <property type="entry name" value="SBP_bac_5"/>
    <property type="match status" value="1"/>
</dbReference>
<evidence type="ECO:0000313" key="9">
    <source>
        <dbReference type="Proteomes" id="UP000601171"/>
    </source>
</evidence>
<reference evidence="8" key="1">
    <citation type="submission" date="2020-08" db="EMBL/GenBank/DDBJ databases">
        <title>Genome public.</title>
        <authorList>
            <person name="Liu C."/>
            <person name="Sun Q."/>
        </authorList>
    </citation>
    <scope>NUCLEOTIDE SEQUENCE</scope>
    <source>
        <strain evidence="8">BX21</strain>
    </source>
</reference>
<dbReference type="SUPFAM" id="SSF53850">
    <property type="entry name" value="Periplasmic binding protein-like II"/>
    <property type="match status" value="1"/>
</dbReference>
<name>A0A926EVG2_9FIRM</name>
<evidence type="ECO:0000259" key="7">
    <source>
        <dbReference type="Pfam" id="PF00496"/>
    </source>
</evidence>
<dbReference type="PROSITE" id="PS01040">
    <property type="entry name" value="SBP_BACTERIAL_5"/>
    <property type="match status" value="1"/>
</dbReference>
<dbReference type="PROSITE" id="PS51257">
    <property type="entry name" value="PROKAR_LIPOPROTEIN"/>
    <property type="match status" value="1"/>
</dbReference>
<dbReference type="PANTHER" id="PTHR30290:SF9">
    <property type="entry name" value="OLIGOPEPTIDE-BINDING PROTEIN APPA"/>
    <property type="match status" value="1"/>
</dbReference>
<comment type="subcellular location">
    <subcellularLocation>
        <location evidence="1">Cell membrane</location>
        <topology evidence="1">Lipid-anchor</topology>
    </subcellularLocation>
</comment>
<feature type="region of interest" description="Disordered" evidence="5">
    <location>
        <begin position="26"/>
        <end position="54"/>
    </location>
</feature>
<evidence type="ECO:0000256" key="6">
    <source>
        <dbReference type="SAM" id="SignalP"/>
    </source>
</evidence>
<dbReference type="PANTHER" id="PTHR30290">
    <property type="entry name" value="PERIPLASMIC BINDING COMPONENT OF ABC TRANSPORTER"/>
    <property type="match status" value="1"/>
</dbReference>
<accession>A0A926EVG2</accession>
<organism evidence="8 9">
    <name type="scientific">Paratissierella segnis</name>
    <dbReference type="NCBI Taxonomy" id="2763679"/>
    <lineage>
        <taxon>Bacteria</taxon>
        <taxon>Bacillati</taxon>
        <taxon>Bacillota</taxon>
        <taxon>Tissierellia</taxon>
        <taxon>Tissierellales</taxon>
        <taxon>Tissierellaceae</taxon>
        <taxon>Paratissierella</taxon>
    </lineage>
</organism>
<dbReference type="InterPro" id="IPR000914">
    <property type="entry name" value="SBP_5_dom"/>
</dbReference>
<proteinExistence type="inferred from homology"/>
<dbReference type="RefSeq" id="WP_262429799.1">
    <property type="nucleotide sequence ID" value="NZ_JACRTG010000018.1"/>
</dbReference>
<keyword evidence="4 6" id="KW-0732">Signal</keyword>
<dbReference type="InterPro" id="IPR039424">
    <property type="entry name" value="SBP_5"/>
</dbReference>
<dbReference type="Proteomes" id="UP000601171">
    <property type="component" value="Unassembled WGS sequence"/>
</dbReference>
<comment type="similarity">
    <text evidence="2">Belongs to the bacterial solute-binding protein 5 family.</text>
</comment>
<dbReference type="GO" id="GO:0043190">
    <property type="term" value="C:ATP-binding cassette (ABC) transporter complex"/>
    <property type="evidence" value="ECO:0007669"/>
    <property type="project" value="InterPro"/>
</dbReference>
<feature type="domain" description="Solute-binding protein family 5" evidence="7">
    <location>
        <begin position="101"/>
        <end position="482"/>
    </location>
</feature>
<sequence>MKKSIVLLLALAMVLSVFLAGCQPKEAPTGTQEPSSEGEPAVEPAATIPGSERGNVLTIGDTSPEGIFNPNTYSAVYDHYIIELVFDKLLNIEENTELTTEGALAKDYKVSDDGLVYTFYLREGIKWHDGEEVTADDLVWTYNDILQPDYKGRGYTAVMQSIVGAEDVKAGKAETAEGIKALDKYTVEVTVTEAYATTLRDLGYLEIMPKHYYGGMTADEQANLNREPLGNGAFKLKKYEVDQYVELEANKDYWQGPPKLDGIIYKVIANVDQLSEFETGAVDAVNFEGSVENYETIKGDTFAHGDLINNMNNGYSYVGFNFKNPILADKNVRQALTYGLDRKGFVQSFFGDEGGFVCHAPVSPVSWAYPDVDKLNPYDYNPDKAAELLEASGWKMGADGIREKDGKKLALKWCSYNDAEWSMKITALAVEQWKKIGVDLTIELMDFNSLSTLISDEGNADKWDLWNMAWGLTADPDMYDVFSKTVFPPGNNRGFFENESIEKLMKDGLYEFDQEKRKEIYQELAIEFNEELPYMFVYIRTNPWLVSKRVKNFNPTEFKDWSNESQLIEIVQ</sequence>
<dbReference type="AlphaFoldDB" id="A0A926EVG2"/>
<dbReference type="Gene3D" id="3.40.190.10">
    <property type="entry name" value="Periplasmic binding protein-like II"/>
    <property type="match status" value="1"/>
</dbReference>
<evidence type="ECO:0000256" key="1">
    <source>
        <dbReference type="ARBA" id="ARBA00004193"/>
    </source>
</evidence>
<dbReference type="InterPro" id="IPR030678">
    <property type="entry name" value="Peptide/Ni-bd"/>
</dbReference>
<evidence type="ECO:0000313" key="8">
    <source>
        <dbReference type="EMBL" id="MBC8588351.1"/>
    </source>
</evidence>
<keyword evidence="3" id="KW-0813">Transport</keyword>